<sequence length="346" mass="37821">MYSSRKKIVLVSAASCLTLGIFAVGSWAIIDSGNRNPRGDAFATSIANATTSLGEHGDGALQIDEMSVQSWIQYNMPSKLVVQETSASDFTVSYYNYKSANMKTLTELESADNQYNLIAKVKYHITESNYNVDVYLSDRYTGGSISSSHVTFGTNGAITMKNVNARGVETTTNFSGTDSKSTGKLGNYSIDYTVSQQGGSNNKNLTTLEVKTDSSTGSTNVYSWSYNQTGSFVALNNNQSKPATNAEGETNTNKYLESYSITEKGIANIPMTSNYSLDKENSQEKKIIYSVTYTYNSGTQLNPNNQTQVSQFRNAYKNNTNQATISLPLNINMLGFFKGINQSTNK</sequence>
<accession>A0A084U326</accession>
<name>A0A084U326_MALIO</name>
<organism evidence="1 2">
    <name type="scientific">Malacoplasma iowae DK-CPA</name>
    <dbReference type="NCBI Taxonomy" id="1394179"/>
    <lineage>
        <taxon>Bacteria</taxon>
        <taxon>Bacillati</taxon>
        <taxon>Mycoplasmatota</taxon>
        <taxon>Mycoplasmoidales</taxon>
        <taxon>Mycoplasmoidaceae</taxon>
        <taxon>Malacoplasma</taxon>
    </lineage>
</organism>
<proteinExistence type="predicted"/>
<comment type="caution">
    <text evidence="1">The sequence shown here is derived from an EMBL/GenBank/DDBJ whole genome shotgun (WGS) entry which is preliminary data.</text>
</comment>
<protein>
    <submittedName>
        <fullName evidence="1">Uncharacterized protein</fullName>
    </submittedName>
</protein>
<dbReference type="AlphaFoldDB" id="A0A084U326"/>
<dbReference type="Proteomes" id="UP000028523">
    <property type="component" value="Unassembled WGS sequence"/>
</dbReference>
<dbReference type="RefSeq" id="WP_036452331.1">
    <property type="nucleotide sequence ID" value="NZ_AWQU01000085.1"/>
</dbReference>
<keyword evidence="2" id="KW-1185">Reference proteome</keyword>
<evidence type="ECO:0000313" key="2">
    <source>
        <dbReference type="Proteomes" id="UP000028523"/>
    </source>
</evidence>
<gene>
    <name evidence="1" type="ORF">P271_195</name>
</gene>
<dbReference type="EMBL" id="AWQU01000085">
    <property type="protein sequence ID" value="KFB07362.1"/>
    <property type="molecule type" value="Genomic_DNA"/>
</dbReference>
<reference evidence="1 2" key="1">
    <citation type="journal article" date="2014" name="PLoS ONE">
        <title>Reduction of Hydrogen Peroxide Accumulation and Toxicity by a Catalase from Mycoplasma iowae.</title>
        <authorList>
            <person name="Pritchard R.E."/>
            <person name="Prassinos A.J."/>
            <person name="Osborne J.D."/>
            <person name="Raviv Z."/>
            <person name="Balish M.F."/>
        </authorList>
    </citation>
    <scope>NUCLEOTIDE SEQUENCE [LARGE SCALE GENOMIC DNA]</scope>
    <source>
        <strain evidence="1 2">DK-CPA</strain>
    </source>
</reference>
<evidence type="ECO:0000313" key="1">
    <source>
        <dbReference type="EMBL" id="KFB07362.1"/>
    </source>
</evidence>